<organism evidence="1 2">
    <name type="scientific">Lysobacter enzymogenes</name>
    <dbReference type="NCBI Taxonomy" id="69"/>
    <lineage>
        <taxon>Bacteria</taxon>
        <taxon>Pseudomonadati</taxon>
        <taxon>Pseudomonadota</taxon>
        <taxon>Gammaproteobacteria</taxon>
        <taxon>Lysobacterales</taxon>
        <taxon>Lysobacteraceae</taxon>
        <taxon>Lysobacter</taxon>
    </lineage>
</organism>
<evidence type="ECO:0000313" key="2">
    <source>
        <dbReference type="Proteomes" id="UP000061569"/>
    </source>
</evidence>
<gene>
    <name evidence="1" type="ORF">GLE_2217</name>
</gene>
<sequence length="54" mass="5750">MGKRSVAAMFAVPVGRGGGWFAVNLREGFSPDVFRPGCGECFEDVGELSGERRG</sequence>
<dbReference type="Proteomes" id="UP000061569">
    <property type="component" value="Chromosome"/>
</dbReference>
<dbReference type="AlphaFoldDB" id="A0A0S2DGN4"/>
<name>A0A0S2DGN4_LYSEN</name>
<protein>
    <submittedName>
        <fullName evidence="1">Uncharacterized protein</fullName>
    </submittedName>
</protein>
<dbReference type="EMBL" id="CP013140">
    <property type="protein sequence ID" value="ALN57566.1"/>
    <property type="molecule type" value="Genomic_DNA"/>
</dbReference>
<evidence type="ECO:0000313" key="1">
    <source>
        <dbReference type="EMBL" id="ALN57566.1"/>
    </source>
</evidence>
<accession>A0A0S2DGN4</accession>
<dbReference type="KEGG" id="lez:GLE_2217"/>
<reference evidence="1 2" key="1">
    <citation type="submission" date="2015-11" db="EMBL/GenBank/DDBJ databases">
        <title>Genome sequences of Lysobacter enzymogenes strain C3 and Lysobacter antibioticus ATCC 29479.</title>
        <authorList>
            <person name="Kobayashi D.Y."/>
        </authorList>
    </citation>
    <scope>NUCLEOTIDE SEQUENCE [LARGE SCALE GENOMIC DNA]</scope>
    <source>
        <strain evidence="1 2">C3</strain>
    </source>
</reference>
<dbReference type="PATRIC" id="fig|69.6.peg.2179"/>
<proteinExistence type="predicted"/>